<dbReference type="GO" id="GO:0016032">
    <property type="term" value="P:viral process"/>
    <property type="evidence" value="ECO:0007669"/>
    <property type="project" value="InterPro"/>
</dbReference>
<dbReference type="InterPro" id="IPR004967">
    <property type="entry name" value="Poxvirus_C7/F8A"/>
</dbReference>
<evidence type="ECO:0000256" key="1">
    <source>
        <dbReference type="SAM" id="MobiDB-lite"/>
    </source>
</evidence>
<dbReference type="EMBL" id="MN244296">
    <property type="protein sequence ID" value="QEQ49353.1"/>
    <property type="molecule type" value="Genomic_DNA"/>
</dbReference>
<reference evidence="3" key="2">
    <citation type="submission" date="2018-07" db="EMBL/GenBank/DDBJ databases">
        <authorList>
            <person name="Gao J."/>
            <person name="Li Y."/>
            <person name="Wang H."/>
        </authorList>
    </citation>
    <scope>NUCLEOTIDE SEQUENCE</scope>
    <source>
        <strain evidence="3">Akhmeta_2013-85</strain>
        <strain evidence="2">Akhmeta_2013-88</strain>
    </source>
</reference>
<accession>A0A346FRX8</accession>
<proteinExistence type="predicted"/>
<evidence type="ECO:0000313" key="6">
    <source>
        <dbReference type="Proteomes" id="UP000324628"/>
    </source>
</evidence>
<dbReference type="Proteomes" id="UP000315114">
    <property type="component" value="Segment"/>
</dbReference>
<reference evidence="4 6" key="3">
    <citation type="submission" date="2019-07" db="EMBL/GenBank/DDBJ databases">
        <title>Isolation and characterization of Akhmeta virus from wild caught rodents (Apodemus spp.) in Georgia.</title>
        <authorList>
            <person name="Doty J.B."/>
            <person name="Maghlakelidze G."/>
            <person name="Sikharulidze I."/>
            <person name="Tu S.-L."/>
            <person name="Morgan C.N."/>
            <person name="Mauldin M.R."/>
            <person name="Parkadze O."/>
            <person name="Kartskhia N."/>
            <person name="Turmanidze M."/>
            <person name="Matheny A."/>
            <person name="Davidson W."/>
            <person name="Tang S."/>
            <person name="Li Y."/>
            <person name="Upton C."/>
            <person name="Carroll D.S."/>
            <person name="Emerson G.L."/>
        </authorList>
    </citation>
    <scope>NUCLEOTIDE SEQUENCE [LARGE SCALE GENOMIC DNA]</scope>
    <source>
        <strain evidence="4">G66</strain>
    </source>
</reference>
<dbReference type="EMBL" id="MH607141">
    <property type="protein sequence ID" value="AXN74801.1"/>
    <property type="molecule type" value="Genomic_DNA"/>
</dbReference>
<keyword evidence="5" id="KW-1185">Reference proteome</keyword>
<dbReference type="EMBL" id="MH607142">
    <property type="protein sequence ID" value="AXN75021.1"/>
    <property type="molecule type" value="Genomic_DNA"/>
</dbReference>
<protein>
    <submittedName>
        <fullName evidence="4">Host range protein</fullName>
    </submittedName>
</protein>
<dbReference type="Pfam" id="PF03287">
    <property type="entry name" value="Pox_C7_F8A"/>
    <property type="match status" value="1"/>
</dbReference>
<gene>
    <name evidence="2" type="ORF">AKMV-88-016</name>
    <name evidence="3 4" type="ORF">AKMV016</name>
</gene>
<dbReference type="Proteomes" id="UP000320472">
    <property type="component" value="Segment"/>
</dbReference>
<evidence type="ECO:0000313" key="2">
    <source>
        <dbReference type="EMBL" id="AXN74801.1"/>
    </source>
</evidence>
<name>A0A346FRX8_9POXV</name>
<feature type="compositionally biased region" description="Basic and acidic residues" evidence="1">
    <location>
        <begin position="153"/>
        <end position="168"/>
    </location>
</feature>
<feature type="region of interest" description="Disordered" evidence="1">
    <location>
        <begin position="144"/>
        <end position="168"/>
    </location>
</feature>
<organism evidence="3">
    <name type="scientific">Orthopoxvirus akhmetapox</name>
    <dbReference type="NCBI Taxonomy" id="2200830"/>
    <lineage>
        <taxon>Viruses</taxon>
        <taxon>Varidnaviria</taxon>
        <taxon>Bamfordvirae</taxon>
        <taxon>Nucleocytoviricota</taxon>
        <taxon>Pokkesviricetes</taxon>
        <taxon>Chitovirales</taxon>
        <taxon>Poxviridae</taxon>
        <taxon>Chordopoxvirinae</taxon>
        <taxon>Orthopoxvirus</taxon>
    </lineage>
</organism>
<evidence type="ECO:0000313" key="5">
    <source>
        <dbReference type="Proteomes" id="UP000320472"/>
    </source>
</evidence>
<reference evidence="3 5" key="1">
    <citation type="journal article" date="2018" name="Viruses">
        <title>Genome Sequences of Akhmeta Virus, an Early Divergent Old World Orthopoxvirus.</title>
        <authorList>
            <person name="Gao J"/>
            <person name="Gigante C"/>
            <person name="Khmaladze E"/>
            <person name="Liu P"/>
            <person name="Tang S"/>
            <person name="Wilkins K"/>
            <person name="Zhao K"/>
            <person name="Davidson W"/>
            <person name="Nakazawa Y"/>
            <person name="Maghlakelidze G"/>
            <person name="Geleishvili M"/>
            <person name="Kokhreidze M"/>
            <person name="Carroll DS"/>
            <person name="Emerson G Li.Y."/>
        </authorList>
    </citation>
    <scope>NUCLEOTIDE SEQUENCE [LARGE SCALE GENOMIC DNA]</scope>
    <source>
        <strain evidence="3">Akhmeta_2013-85</strain>
        <strain evidence="2">Akhmeta_2013-88</strain>
    </source>
</reference>
<sequence length="168" mass="19691">MHVFYAIIDNTIDLKCLTLHKGIEYGCKLQLISKNTRTVNINFITEVYYASHRLKPLMAYVNDKRVQLDSKKSRHKTVHSIDLTLHDEVTHMLVCSSMDADLIERYYANIYLDFDNNVYIVKDKNYTKAVIEYPCKFRRCIDSESDDENEDNVAERENNNDSDSDDHV</sequence>
<evidence type="ECO:0000313" key="3">
    <source>
        <dbReference type="EMBL" id="AXN75021.1"/>
    </source>
</evidence>
<dbReference type="PIRSF" id="PIRSF003779">
    <property type="entry name" value="VAC_C7L"/>
    <property type="match status" value="1"/>
</dbReference>
<evidence type="ECO:0000313" key="4">
    <source>
        <dbReference type="EMBL" id="QEQ49353.1"/>
    </source>
</evidence>
<dbReference type="Proteomes" id="UP000324628">
    <property type="component" value="Segment"/>
</dbReference>